<keyword evidence="3" id="KW-1185">Reference proteome</keyword>
<keyword evidence="1" id="KW-1133">Transmembrane helix</keyword>
<organism evidence="2 3">
    <name type="scientific">Cellulomonas denverensis</name>
    <dbReference type="NCBI Taxonomy" id="264297"/>
    <lineage>
        <taxon>Bacteria</taxon>
        <taxon>Bacillati</taxon>
        <taxon>Actinomycetota</taxon>
        <taxon>Actinomycetes</taxon>
        <taxon>Micrococcales</taxon>
        <taxon>Cellulomonadaceae</taxon>
        <taxon>Cellulomonas</taxon>
    </lineage>
</organism>
<gene>
    <name evidence="2" type="ORF">HGA03_10595</name>
</gene>
<keyword evidence="1" id="KW-0812">Transmembrane</keyword>
<evidence type="ECO:0000256" key="1">
    <source>
        <dbReference type="SAM" id="Phobius"/>
    </source>
</evidence>
<feature type="transmembrane region" description="Helical" evidence="1">
    <location>
        <begin position="93"/>
        <end position="116"/>
    </location>
</feature>
<feature type="transmembrane region" description="Helical" evidence="1">
    <location>
        <begin position="122"/>
        <end position="145"/>
    </location>
</feature>
<dbReference type="AlphaFoldDB" id="A0A7X6QZI0"/>
<protein>
    <submittedName>
        <fullName evidence="2">Uncharacterized protein</fullName>
    </submittedName>
</protein>
<sequence>MQLAWSWPGAALVAALLVPTLIWARSGPVPPDLAPRWLAGIEGVSRVLFLLAAILTGGSATWSGWTTGVLLAMAGYWACWLRFARGPRTVAELYRPALGIPVPMAVLPPVAGLLLAGHGRSWPLLAASVVFGVAHVAVALLHAAATRGSR</sequence>
<name>A0A7X6QZI0_9CELL</name>
<comment type="caution">
    <text evidence="2">The sequence shown here is derived from an EMBL/GenBank/DDBJ whole genome shotgun (WGS) entry which is preliminary data.</text>
</comment>
<dbReference type="Proteomes" id="UP000581206">
    <property type="component" value="Unassembled WGS sequence"/>
</dbReference>
<dbReference type="RefSeq" id="WP_168630226.1">
    <property type="nucleotide sequence ID" value="NZ_BONL01000001.1"/>
</dbReference>
<evidence type="ECO:0000313" key="2">
    <source>
        <dbReference type="EMBL" id="NKY23111.1"/>
    </source>
</evidence>
<feature type="transmembrane region" description="Helical" evidence="1">
    <location>
        <begin position="48"/>
        <end position="81"/>
    </location>
</feature>
<reference evidence="2 3" key="1">
    <citation type="submission" date="2020-04" db="EMBL/GenBank/DDBJ databases">
        <title>MicrobeNet Type strains.</title>
        <authorList>
            <person name="Nicholson A.C."/>
        </authorList>
    </citation>
    <scope>NUCLEOTIDE SEQUENCE [LARGE SCALE GENOMIC DNA]</scope>
    <source>
        <strain evidence="2 3">ATCC BAA-788</strain>
    </source>
</reference>
<accession>A0A7X6QZI0</accession>
<dbReference type="EMBL" id="JAAXOX010000004">
    <property type="protein sequence ID" value="NKY23111.1"/>
    <property type="molecule type" value="Genomic_DNA"/>
</dbReference>
<proteinExistence type="predicted"/>
<evidence type="ECO:0000313" key="3">
    <source>
        <dbReference type="Proteomes" id="UP000581206"/>
    </source>
</evidence>
<keyword evidence="1" id="KW-0472">Membrane</keyword>